<dbReference type="Pfam" id="PF05076">
    <property type="entry name" value="SUFU"/>
    <property type="match status" value="1"/>
</dbReference>
<dbReference type="GO" id="GO:0005634">
    <property type="term" value="C:nucleus"/>
    <property type="evidence" value="ECO:0007669"/>
    <property type="project" value="TreeGrafter"/>
</dbReference>
<feature type="domain" description="Suppressor of fused C-terminal" evidence="2">
    <location>
        <begin position="84"/>
        <end position="265"/>
    </location>
</feature>
<name>A0A183IQJ3_9BILA</name>
<protein>
    <submittedName>
        <fullName evidence="3">SUFU domain-containing protein</fullName>
    </submittedName>
</protein>
<dbReference type="PANTHER" id="PTHR10928">
    <property type="entry name" value="SUPPRESSOR OF FUSED"/>
    <property type="match status" value="1"/>
</dbReference>
<accession>A0A183IQJ3</accession>
<proteinExistence type="predicted"/>
<dbReference type="Gene3D" id="3.30.1360.230">
    <property type="entry name" value="Sufu, C-terminal domain"/>
    <property type="match status" value="1"/>
</dbReference>
<dbReference type="InterPro" id="IPR020941">
    <property type="entry name" value="SUFU-like_domain"/>
</dbReference>
<dbReference type="InterPro" id="IPR007768">
    <property type="entry name" value="Suppressor_of_fused"/>
</dbReference>
<dbReference type="SUPFAM" id="SSF103359">
    <property type="entry name" value="Suppressor of Fused, N-terminal domain"/>
    <property type="match status" value="1"/>
</dbReference>
<organism evidence="3">
    <name type="scientific">Soboliphyme baturini</name>
    <dbReference type="NCBI Taxonomy" id="241478"/>
    <lineage>
        <taxon>Eukaryota</taxon>
        <taxon>Metazoa</taxon>
        <taxon>Ecdysozoa</taxon>
        <taxon>Nematoda</taxon>
        <taxon>Enoplea</taxon>
        <taxon>Dorylaimia</taxon>
        <taxon>Dioctophymatida</taxon>
        <taxon>Dioctophymatoidea</taxon>
        <taxon>Soboliphymatidae</taxon>
        <taxon>Soboliphyme</taxon>
    </lineage>
</organism>
<dbReference type="WBParaSite" id="SBAD_0000612501-mRNA-1">
    <property type="protein sequence ID" value="SBAD_0000612501-mRNA-1"/>
    <property type="gene ID" value="SBAD_0000612501"/>
</dbReference>
<sequence length="267" mass="30260">LFPCYFRSDLGDDVQGPLGTLEFIQIVGVFDEETKAATKWNGHRVLDLLRQHVVTGGPWLVTDIRRCQSVFELDPLANDILLHGIATDGMNLTAVNCAVCSWSIPPVVESCSMMSKLHVNDVENPYGANSYRSTSQYPNYDFSNKSEFRTFDALDIHLDIKTAVLLPWMCKGRLQHRRHFTFRLMTANGIQSMITFCPPDMPGVLVSPECPYGSKGFWLQVHVSNSLLSRMIETFLDLEELNLKVANLVLPKKYELSDFRLKFIIVP</sequence>
<dbReference type="AlphaFoldDB" id="A0A183IQJ3"/>
<dbReference type="InterPro" id="IPR037181">
    <property type="entry name" value="SUFU_N"/>
</dbReference>
<dbReference type="InterPro" id="IPR024314">
    <property type="entry name" value="SUFU_C"/>
</dbReference>
<dbReference type="PANTHER" id="PTHR10928:SF2">
    <property type="entry name" value="SUPPRESSOR OF FUSED HOMOLOG"/>
    <property type="match status" value="1"/>
</dbReference>
<dbReference type="GO" id="GO:0005737">
    <property type="term" value="C:cytoplasm"/>
    <property type="evidence" value="ECO:0007669"/>
    <property type="project" value="TreeGrafter"/>
</dbReference>
<dbReference type="PIRSF" id="PIRSF011844">
    <property type="entry name" value="Suppressor_of_fused_protein"/>
    <property type="match status" value="1"/>
</dbReference>
<dbReference type="InterPro" id="IPR038489">
    <property type="entry name" value="SUFU_C_sf"/>
</dbReference>
<feature type="domain" description="Suppressor of fused-like" evidence="1">
    <location>
        <begin position="16"/>
        <end position="66"/>
    </location>
</feature>
<dbReference type="InterPro" id="IPR016591">
    <property type="entry name" value="Suppressor_of_fused_euk"/>
</dbReference>
<evidence type="ECO:0000259" key="1">
    <source>
        <dbReference type="Pfam" id="PF05076"/>
    </source>
</evidence>
<evidence type="ECO:0000313" key="3">
    <source>
        <dbReference type="WBParaSite" id="SBAD_0000612501-mRNA-1"/>
    </source>
</evidence>
<evidence type="ECO:0000259" key="2">
    <source>
        <dbReference type="Pfam" id="PF12470"/>
    </source>
</evidence>
<dbReference type="Pfam" id="PF12470">
    <property type="entry name" value="SUFU_C"/>
    <property type="match status" value="1"/>
</dbReference>
<reference evidence="3" key="1">
    <citation type="submission" date="2016-06" db="UniProtKB">
        <authorList>
            <consortium name="WormBaseParasite"/>
        </authorList>
    </citation>
    <scope>IDENTIFICATION</scope>
</reference>